<dbReference type="EnsemblMetazoa" id="AARA014125-RA">
    <property type="protein sequence ID" value="AARA014125-PA"/>
    <property type="gene ID" value="AARA014125"/>
</dbReference>
<evidence type="ECO:0000313" key="2">
    <source>
        <dbReference type="Proteomes" id="UP000075840"/>
    </source>
</evidence>
<dbReference type="EMBL" id="APCN01002104">
    <property type="status" value="NOT_ANNOTATED_CDS"/>
    <property type="molecule type" value="Genomic_DNA"/>
</dbReference>
<evidence type="ECO:0000313" key="1">
    <source>
        <dbReference type="EnsemblMetazoa" id="AARA014125-PA"/>
    </source>
</evidence>
<name>A0A182IF55_ANOAR</name>
<dbReference type="Proteomes" id="UP000075840">
    <property type="component" value="Unassembled WGS sequence"/>
</dbReference>
<reference evidence="1" key="1">
    <citation type="submission" date="2022-08" db="UniProtKB">
        <authorList>
            <consortium name="EnsemblMetazoa"/>
        </authorList>
    </citation>
    <scope>IDENTIFICATION</scope>
    <source>
        <strain evidence="1">Dongola</strain>
    </source>
</reference>
<sequence length="31" mass="3621">MYWKGRKVYCVLCGGAATADRSQVVWCQERR</sequence>
<protein>
    <submittedName>
        <fullName evidence="1">Uncharacterized protein</fullName>
    </submittedName>
</protein>
<dbReference type="VEuPathDB" id="VectorBase:AARA014125"/>
<organism evidence="1 2">
    <name type="scientific">Anopheles arabiensis</name>
    <name type="common">Mosquito</name>
    <dbReference type="NCBI Taxonomy" id="7173"/>
    <lineage>
        <taxon>Eukaryota</taxon>
        <taxon>Metazoa</taxon>
        <taxon>Ecdysozoa</taxon>
        <taxon>Arthropoda</taxon>
        <taxon>Hexapoda</taxon>
        <taxon>Insecta</taxon>
        <taxon>Pterygota</taxon>
        <taxon>Neoptera</taxon>
        <taxon>Endopterygota</taxon>
        <taxon>Diptera</taxon>
        <taxon>Nematocera</taxon>
        <taxon>Culicoidea</taxon>
        <taxon>Culicidae</taxon>
        <taxon>Anophelinae</taxon>
        <taxon>Anopheles</taxon>
    </lineage>
</organism>
<accession>A0A182IF55</accession>
<keyword evidence="2" id="KW-1185">Reference proteome</keyword>
<proteinExistence type="predicted"/>
<dbReference type="AlphaFoldDB" id="A0A182IF55"/>